<organism evidence="2 3">
    <name type="scientific">Candidatus Tidjanibacter faecipullorum</name>
    <dbReference type="NCBI Taxonomy" id="2838766"/>
    <lineage>
        <taxon>Bacteria</taxon>
        <taxon>Pseudomonadati</taxon>
        <taxon>Bacteroidota</taxon>
        <taxon>Bacteroidia</taxon>
        <taxon>Bacteroidales</taxon>
        <taxon>Rikenellaceae</taxon>
        <taxon>Tidjanibacter</taxon>
    </lineage>
</organism>
<evidence type="ECO:0000313" key="3">
    <source>
        <dbReference type="Proteomes" id="UP000824014"/>
    </source>
</evidence>
<comment type="caution">
    <text evidence="2">The sequence shown here is derived from an EMBL/GenBank/DDBJ whole genome shotgun (WGS) entry which is preliminary data.</text>
</comment>
<reference evidence="2" key="1">
    <citation type="journal article" date="2021" name="PeerJ">
        <title>Extensive microbial diversity within the chicken gut microbiome revealed by metagenomics and culture.</title>
        <authorList>
            <person name="Gilroy R."/>
            <person name="Ravi A."/>
            <person name="Getino M."/>
            <person name="Pursley I."/>
            <person name="Horton D.L."/>
            <person name="Alikhan N.F."/>
            <person name="Baker D."/>
            <person name="Gharbi K."/>
            <person name="Hall N."/>
            <person name="Watson M."/>
            <person name="Adriaenssens E.M."/>
            <person name="Foster-Nyarko E."/>
            <person name="Jarju S."/>
            <person name="Secka A."/>
            <person name="Antonio M."/>
            <person name="Oren A."/>
            <person name="Chaudhuri R.R."/>
            <person name="La Ragione R."/>
            <person name="Hildebrand F."/>
            <person name="Pallen M.J."/>
        </authorList>
    </citation>
    <scope>NUCLEOTIDE SEQUENCE</scope>
    <source>
        <strain evidence="2">ChiHjej11B10-19426</strain>
    </source>
</reference>
<dbReference type="AlphaFoldDB" id="A0A9D2DF73"/>
<evidence type="ECO:0000313" key="2">
    <source>
        <dbReference type="EMBL" id="HIZ15818.1"/>
    </source>
</evidence>
<dbReference type="Pfam" id="PF14123">
    <property type="entry name" value="DUF4290"/>
    <property type="match status" value="1"/>
</dbReference>
<dbReference type="InterPro" id="IPR025632">
    <property type="entry name" value="DUF4290"/>
</dbReference>
<sequence>MEKNYNIYRKNLLLPEYGRHIHQMVDHLMEIEDRDERNRKARVVIGVMGNLNPLLRDTPEFTHKLWDHLFIMSDFKLDVDSPYPIPTSMSLTPVPRPMAYPQRHAIMKHYGKYVKQMIRSLEGVEDQRAVQETLGDIARYMRTKSYEYNEEHPNNETIIKDIKRMGDDRVAVDEEALSMIRSEYKQPAARSNGNNRKNGYVRKNGKNGKNGRFGGNYSK</sequence>
<proteinExistence type="predicted"/>
<reference evidence="2" key="2">
    <citation type="submission" date="2021-04" db="EMBL/GenBank/DDBJ databases">
        <authorList>
            <person name="Gilroy R."/>
        </authorList>
    </citation>
    <scope>NUCLEOTIDE SEQUENCE</scope>
    <source>
        <strain evidence="2">ChiHjej11B10-19426</strain>
    </source>
</reference>
<evidence type="ECO:0000256" key="1">
    <source>
        <dbReference type="SAM" id="MobiDB-lite"/>
    </source>
</evidence>
<name>A0A9D2DF73_9BACT</name>
<protein>
    <submittedName>
        <fullName evidence="2">DUF4290 domain-containing protein</fullName>
    </submittedName>
</protein>
<dbReference type="Proteomes" id="UP000824014">
    <property type="component" value="Unassembled WGS sequence"/>
</dbReference>
<dbReference type="EMBL" id="DXCC01000030">
    <property type="protein sequence ID" value="HIZ15818.1"/>
    <property type="molecule type" value="Genomic_DNA"/>
</dbReference>
<feature type="region of interest" description="Disordered" evidence="1">
    <location>
        <begin position="183"/>
        <end position="219"/>
    </location>
</feature>
<accession>A0A9D2DF73</accession>
<gene>
    <name evidence="2" type="ORF">H9816_07930</name>
</gene>